<reference evidence="2" key="2">
    <citation type="submission" date="2025-08" db="UniProtKB">
        <authorList>
            <consortium name="Ensembl"/>
        </authorList>
    </citation>
    <scope>IDENTIFICATION</scope>
</reference>
<keyword evidence="3" id="KW-1185">Reference proteome</keyword>
<dbReference type="HOGENOM" id="CLU_1730778_0_0_1"/>
<protein>
    <submittedName>
        <fullName evidence="2">Uncharacterized protein</fullName>
    </submittedName>
</protein>
<evidence type="ECO:0000313" key="3">
    <source>
        <dbReference type="Proteomes" id="UP000008144"/>
    </source>
</evidence>
<reference evidence="3" key="1">
    <citation type="journal article" date="2002" name="Science">
        <title>The draft genome of Ciona intestinalis: insights into chordate and vertebrate origins.</title>
        <authorList>
            <person name="Dehal P."/>
            <person name="Satou Y."/>
            <person name="Campbell R.K."/>
            <person name="Chapman J."/>
            <person name="Degnan B."/>
            <person name="De Tomaso A."/>
            <person name="Davidson B."/>
            <person name="Di Gregorio A."/>
            <person name="Gelpke M."/>
            <person name="Goodstein D.M."/>
            <person name="Harafuji N."/>
            <person name="Hastings K.E."/>
            <person name="Ho I."/>
            <person name="Hotta K."/>
            <person name="Huang W."/>
            <person name="Kawashima T."/>
            <person name="Lemaire P."/>
            <person name="Martinez D."/>
            <person name="Meinertzhagen I.A."/>
            <person name="Necula S."/>
            <person name="Nonaka M."/>
            <person name="Putnam N."/>
            <person name="Rash S."/>
            <person name="Saiga H."/>
            <person name="Satake M."/>
            <person name="Terry A."/>
            <person name="Yamada L."/>
            <person name="Wang H.G."/>
            <person name="Awazu S."/>
            <person name="Azumi K."/>
            <person name="Boore J."/>
            <person name="Branno M."/>
            <person name="Chin-Bow S."/>
            <person name="DeSantis R."/>
            <person name="Doyle S."/>
            <person name="Francino P."/>
            <person name="Keys D.N."/>
            <person name="Haga S."/>
            <person name="Hayashi H."/>
            <person name="Hino K."/>
            <person name="Imai K.S."/>
            <person name="Inaba K."/>
            <person name="Kano S."/>
            <person name="Kobayashi K."/>
            <person name="Kobayashi M."/>
            <person name="Lee B.I."/>
            <person name="Makabe K.W."/>
            <person name="Manohar C."/>
            <person name="Matassi G."/>
            <person name="Medina M."/>
            <person name="Mochizuki Y."/>
            <person name="Mount S."/>
            <person name="Morishita T."/>
            <person name="Miura S."/>
            <person name="Nakayama A."/>
            <person name="Nishizaka S."/>
            <person name="Nomoto H."/>
            <person name="Ohta F."/>
            <person name="Oishi K."/>
            <person name="Rigoutsos I."/>
            <person name="Sano M."/>
            <person name="Sasaki A."/>
            <person name="Sasakura Y."/>
            <person name="Shoguchi E."/>
            <person name="Shin-i T."/>
            <person name="Spagnuolo A."/>
            <person name="Stainier D."/>
            <person name="Suzuki M.M."/>
            <person name="Tassy O."/>
            <person name="Takatori N."/>
            <person name="Tokuoka M."/>
            <person name="Yagi K."/>
            <person name="Yoshizaki F."/>
            <person name="Wada S."/>
            <person name="Zhang C."/>
            <person name="Hyatt P.D."/>
            <person name="Larimer F."/>
            <person name="Detter C."/>
            <person name="Doggett N."/>
            <person name="Glavina T."/>
            <person name="Hawkins T."/>
            <person name="Richardson P."/>
            <person name="Lucas S."/>
            <person name="Kohara Y."/>
            <person name="Levine M."/>
            <person name="Satoh N."/>
            <person name="Rokhsar D.S."/>
        </authorList>
    </citation>
    <scope>NUCLEOTIDE SEQUENCE [LARGE SCALE GENOMIC DNA]</scope>
</reference>
<evidence type="ECO:0000256" key="1">
    <source>
        <dbReference type="SAM" id="MobiDB-lite"/>
    </source>
</evidence>
<organism evidence="2 3">
    <name type="scientific">Ciona intestinalis</name>
    <name type="common">Transparent sea squirt</name>
    <name type="synonym">Ascidia intestinalis</name>
    <dbReference type="NCBI Taxonomy" id="7719"/>
    <lineage>
        <taxon>Eukaryota</taxon>
        <taxon>Metazoa</taxon>
        <taxon>Chordata</taxon>
        <taxon>Tunicata</taxon>
        <taxon>Ascidiacea</taxon>
        <taxon>Phlebobranchia</taxon>
        <taxon>Cionidae</taxon>
        <taxon>Ciona</taxon>
    </lineage>
</organism>
<dbReference type="AlphaFoldDB" id="F6Y5I7"/>
<sequence length="151" mass="16635">MTSTKAFMDKDSSPEDSRCFSLEVQREERACNDETGGVHRQLTSNHSHAPQFVSTPQKLVSAPQFSQKVQKECPRNEATGGVHRQPTFDPSNVPQLDVLTLLEPVSSDASEEVSSSKLPETEEKIDVVLTFDTIGCVPVPLYISVVSINLF</sequence>
<name>F6Y5I7_CIOIN</name>
<dbReference type="InParanoid" id="F6Y5I7"/>
<proteinExistence type="predicted"/>
<evidence type="ECO:0000313" key="2">
    <source>
        <dbReference type="Ensembl" id="ENSCINP00000019938.2"/>
    </source>
</evidence>
<dbReference type="Ensembl" id="ENSCINT00000019938.2">
    <property type="protein sequence ID" value="ENSCINP00000019938.2"/>
    <property type="gene ID" value="ENSCING00000009818.2"/>
</dbReference>
<feature type="region of interest" description="Disordered" evidence="1">
    <location>
        <begin position="69"/>
        <end position="90"/>
    </location>
</feature>
<dbReference type="Proteomes" id="UP000008144">
    <property type="component" value="Unassembled WGS sequence"/>
</dbReference>
<accession>F6Y5I7</accession>
<reference evidence="2" key="3">
    <citation type="submission" date="2025-09" db="UniProtKB">
        <authorList>
            <consortium name="Ensembl"/>
        </authorList>
    </citation>
    <scope>IDENTIFICATION</scope>
</reference>